<evidence type="ECO:0000259" key="2">
    <source>
        <dbReference type="Pfam" id="PF04069"/>
    </source>
</evidence>
<dbReference type="Gene3D" id="3.40.190.100">
    <property type="entry name" value="Glycine betaine-binding periplasmic protein, domain 2"/>
    <property type="match status" value="1"/>
</dbReference>
<feature type="signal peptide" evidence="1">
    <location>
        <begin position="1"/>
        <end position="28"/>
    </location>
</feature>
<dbReference type="CDD" id="cd13640">
    <property type="entry name" value="PBP2_ChoX"/>
    <property type="match status" value="1"/>
</dbReference>
<comment type="caution">
    <text evidence="3">The sequence shown here is derived from an EMBL/GenBank/DDBJ whole genome shotgun (WGS) entry which is preliminary data.</text>
</comment>
<dbReference type="EMBL" id="BAABKI010000024">
    <property type="protein sequence ID" value="GAA5177035.1"/>
    <property type="molecule type" value="Genomic_DNA"/>
</dbReference>
<dbReference type="RefSeq" id="WP_031385124.1">
    <property type="nucleotide sequence ID" value="NZ_BAABKI010000024.1"/>
</dbReference>
<protein>
    <submittedName>
        <fullName evidence="3">Choline ABC transporter substrate-binding protein</fullName>
    </submittedName>
</protein>
<proteinExistence type="predicted"/>
<feature type="domain" description="ABC-type glycine betaine transport system substrate-binding" evidence="2">
    <location>
        <begin position="34"/>
        <end position="288"/>
    </location>
</feature>
<dbReference type="Pfam" id="PF04069">
    <property type="entry name" value="OpuAC"/>
    <property type="match status" value="1"/>
</dbReference>
<dbReference type="InterPro" id="IPR007210">
    <property type="entry name" value="ABC_Gly_betaine_transp_sub-bd"/>
</dbReference>
<evidence type="ECO:0000313" key="3">
    <source>
        <dbReference type="EMBL" id="GAA5177035.1"/>
    </source>
</evidence>
<name>A0ABP9RGI1_9GAMM</name>
<keyword evidence="1" id="KW-0732">Signal</keyword>
<dbReference type="SUPFAM" id="SSF53850">
    <property type="entry name" value="Periplasmic binding protein-like II"/>
    <property type="match status" value="1"/>
</dbReference>
<organism evidence="3 4">
    <name type="scientific">Modicisalibacter zincidurans</name>
    <dbReference type="NCBI Taxonomy" id="1178777"/>
    <lineage>
        <taxon>Bacteria</taxon>
        <taxon>Pseudomonadati</taxon>
        <taxon>Pseudomonadota</taxon>
        <taxon>Gammaproteobacteria</taxon>
        <taxon>Oceanospirillales</taxon>
        <taxon>Halomonadaceae</taxon>
        <taxon>Modicisalibacter</taxon>
    </lineage>
</organism>
<dbReference type="InterPro" id="IPR017783">
    <property type="entry name" value="ABC_choline_sub-bd"/>
</dbReference>
<evidence type="ECO:0000313" key="4">
    <source>
        <dbReference type="Proteomes" id="UP001500074"/>
    </source>
</evidence>
<gene>
    <name evidence="3" type="ORF">GCM10023342_23990</name>
</gene>
<feature type="chain" id="PRO_5046813784" evidence="1">
    <location>
        <begin position="29"/>
        <end position="320"/>
    </location>
</feature>
<sequence length="320" mass="34852">MSLSHRANRLIVGALASASLSLSGSVFAQEDPAITFSAPPWPGVTMKTEIASQLFEALGYQPSTKQLGAQISYEALNLGEVDAFFGAWLPAQQGMYDTVNAKGSLADLGNNVDGARMGFAVPRYVAEAGVSSARDIDKPEFAEKFGREMFSIEPGSATSDILNGAVADDTYGMGDWNLREASTPAMLSAVDNATSNKEWILFYGWTPHWMNIEYDIVYLDDPENLFGPGGGSSDVRTLLNSDFADSHPNARKLLDQMVFSADDQSQLILDFSYKERDADKVAVEWMQNNADKLKAYLDGVTTRDGEPAWPVVQKAFDLKS</sequence>
<accession>A0ABP9RGI1</accession>
<keyword evidence="4" id="KW-1185">Reference proteome</keyword>
<dbReference type="Gene3D" id="3.40.190.10">
    <property type="entry name" value="Periplasmic binding protein-like II"/>
    <property type="match status" value="1"/>
</dbReference>
<dbReference type="Proteomes" id="UP001500074">
    <property type="component" value="Unassembled WGS sequence"/>
</dbReference>
<reference evidence="4" key="1">
    <citation type="journal article" date="2019" name="Int. J. Syst. Evol. Microbiol.">
        <title>The Global Catalogue of Microorganisms (GCM) 10K type strain sequencing project: providing services to taxonomists for standard genome sequencing and annotation.</title>
        <authorList>
            <consortium name="The Broad Institute Genomics Platform"/>
            <consortium name="The Broad Institute Genome Sequencing Center for Infectious Disease"/>
            <person name="Wu L."/>
            <person name="Ma J."/>
        </authorList>
    </citation>
    <scope>NUCLEOTIDE SEQUENCE [LARGE SCALE GENOMIC DNA]</scope>
    <source>
        <strain evidence="4">JCM 18472</strain>
    </source>
</reference>
<evidence type="ECO:0000256" key="1">
    <source>
        <dbReference type="SAM" id="SignalP"/>
    </source>
</evidence>